<dbReference type="GO" id="GO:0003724">
    <property type="term" value="F:RNA helicase activity"/>
    <property type="evidence" value="ECO:0007669"/>
    <property type="project" value="UniProtKB-EC"/>
</dbReference>
<organism evidence="8 9">
    <name type="scientific">Amorphus orientalis</name>
    <dbReference type="NCBI Taxonomy" id="649198"/>
    <lineage>
        <taxon>Bacteria</taxon>
        <taxon>Pseudomonadati</taxon>
        <taxon>Pseudomonadota</taxon>
        <taxon>Alphaproteobacteria</taxon>
        <taxon>Hyphomicrobiales</taxon>
        <taxon>Amorphaceae</taxon>
        <taxon>Amorphus</taxon>
    </lineage>
</organism>
<evidence type="ECO:0000256" key="5">
    <source>
        <dbReference type="SAM" id="MobiDB-lite"/>
    </source>
</evidence>
<keyword evidence="9" id="KW-1185">Reference proteome</keyword>
<evidence type="ECO:0000313" key="8">
    <source>
        <dbReference type="EMBL" id="MDQ0313812.1"/>
    </source>
</evidence>
<dbReference type="PROSITE" id="PS51194">
    <property type="entry name" value="HELICASE_CTER"/>
    <property type="match status" value="1"/>
</dbReference>
<dbReference type="PANTHER" id="PTHR12131:SF1">
    <property type="entry name" value="ATP-DEPENDENT RNA HELICASE SUPV3L1, MITOCHONDRIAL-RELATED"/>
    <property type="match status" value="1"/>
</dbReference>
<keyword evidence="2 8" id="KW-0378">Hydrolase</keyword>
<dbReference type="InterPro" id="IPR001650">
    <property type="entry name" value="Helicase_C-like"/>
</dbReference>
<feature type="compositionally biased region" description="Basic and acidic residues" evidence="5">
    <location>
        <begin position="1025"/>
        <end position="1035"/>
    </location>
</feature>
<feature type="compositionally biased region" description="Low complexity" evidence="5">
    <location>
        <begin position="1010"/>
        <end position="1020"/>
    </location>
</feature>
<dbReference type="PROSITE" id="PS51192">
    <property type="entry name" value="HELICASE_ATP_BIND_1"/>
    <property type="match status" value="1"/>
</dbReference>
<evidence type="ECO:0000259" key="7">
    <source>
        <dbReference type="PROSITE" id="PS51194"/>
    </source>
</evidence>
<proteinExistence type="predicted"/>
<dbReference type="EMBL" id="JAUSUL010000001">
    <property type="protein sequence ID" value="MDQ0313812.1"/>
    <property type="molecule type" value="Genomic_DNA"/>
</dbReference>
<dbReference type="InterPro" id="IPR014001">
    <property type="entry name" value="Helicase_ATP-bd"/>
</dbReference>
<dbReference type="PANTHER" id="PTHR12131">
    <property type="entry name" value="ATP-DEPENDENT RNA AND DNA HELICASE"/>
    <property type="match status" value="1"/>
</dbReference>
<evidence type="ECO:0000259" key="6">
    <source>
        <dbReference type="PROSITE" id="PS51192"/>
    </source>
</evidence>
<keyword evidence="1" id="KW-0547">Nucleotide-binding</keyword>
<sequence>MTVPSQIPLPRQARARTVTAVLGPTNTGKTHLAIERMLGHSSGLIGLPLRLLAREVYGRVVARVGADQVALVTGEEKILPDNPRYYISTVEAMPQTTDVDFVAIDEVQLASDLERGRVFTDRILRLRGHSETLLLGAATARPILERLLPGLNVVTRPRMSVLRYSGSKKITRLPTRSAVVAFSSAEVYQIAELIRRQRGGAAVVLGALSPRTRNAQVELFQSGDVDFLIATDAIGMGLNLDVDHVAFAADRKFDGYQYRRLNPGELGQIAGRAGRHMRDGTFGVTGRVDPFGDDLVEALETHSFEPIKLFQWRNPDLDFSSISALRQALDAPPQEQGLTRAPTSEDIICLEHAAKDPEISGLARGPAAVERLWEVCQLPDYRRIAPANHADLVLGLYRNLMQEGRVPDDWFSRQLAFADRTDGDIDTLSNRIAHIRTWTYVANRADWLDDPAHWRGITRAIEDRLSDALHERLTQRFVDRRTSVLMRRLRDNDMLESEITASGDVMVEGHHVGNLHGFRFVPVSTAETPDLKAVRGAAQKALASEFEKRAERLGSAPDAAFVLASDGAVRWHGEAVAKLVPGEETLSPGLVVLSDDQLSGPALEKVQTRLQLWLKAQIETQLKPLFDLRAAEGLEGIARGLAFQISEALGVLDRQRVADDVKSLDQQARAGMRQLGVRFGAYHIYVPALLKPAPSRLLAELWALKHATFDVPGLAELPQLSASGRTSIPVDPEIPKDLYGVVGFRVCGNRAVRVDILERLADQIRPLIAWKPSGDATTPPEGAIPEGGGFTVTVSMMSLLGCSGEDFASVLKSLGYRVERRPAPPQPVEPVEPAADAGGTGASATPDSSVSETSETVSEAPALSETEAEAPAASEDTPAPDIAASSAEENVPEPATDEVAGSGANEAAAAQPAPPEVLTEVGAEAPATEEPAAAADADVSSEAEPATPSADVADATPEASAEPAMIEVWRPGRRRRPEHHRDRRSEGQGEGPRRGRGGPRRGDQKGQGAGQDQAGGAQARTGGGPDRKRGGEKSHYPGKGGGKRPNQQAKGGGNKPPQRGSGPPEREKKADPDSPFAKLAELKRNMERDKGGRG</sequence>
<dbReference type="AlphaFoldDB" id="A0AAE4AR48"/>
<feature type="region of interest" description="Disordered" evidence="5">
    <location>
        <begin position="821"/>
        <end position="1094"/>
    </location>
</feature>
<dbReference type="Pfam" id="PF00271">
    <property type="entry name" value="Helicase_C"/>
    <property type="match status" value="1"/>
</dbReference>
<dbReference type="RefSeq" id="WP_306883606.1">
    <property type="nucleotide sequence ID" value="NZ_JAUSUL010000001.1"/>
</dbReference>
<evidence type="ECO:0000256" key="2">
    <source>
        <dbReference type="ARBA" id="ARBA00022801"/>
    </source>
</evidence>
<dbReference type="InterPro" id="IPR050699">
    <property type="entry name" value="RNA-DNA_Helicase"/>
</dbReference>
<feature type="compositionally biased region" description="Basic and acidic residues" evidence="5">
    <location>
        <begin position="979"/>
        <end position="993"/>
    </location>
</feature>
<dbReference type="InterPro" id="IPR055206">
    <property type="entry name" value="DEXQc_SUV3"/>
</dbReference>
<evidence type="ECO:0000256" key="4">
    <source>
        <dbReference type="ARBA" id="ARBA00022840"/>
    </source>
</evidence>
<dbReference type="Pfam" id="PF22527">
    <property type="entry name" value="DEXQc_Suv3"/>
    <property type="match status" value="1"/>
</dbReference>
<feature type="domain" description="Helicase C-terminal" evidence="7">
    <location>
        <begin position="165"/>
        <end position="330"/>
    </location>
</feature>
<keyword evidence="3 8" id="KW-0347">Helicase</keyword>
<keyword evidence="4" id="KW-0067">ATP-binding</keyword>
<dbReference type="SMART" id="SM00490">
    <property type="entry name" value="HELICc"/>
    <property type="match status" value="1"/>
</dbReference>
<gene>
    <name evidence="8" type="ORF">J2S73_000249</name>
</gene>
<evidence type="ECO:0000313" key="9">
    <source>
        <dbReference type="Proteomes" id="UP001229244"/>
    </source>
</evidence>
<reference evidence="8" key="1">
    <citation type="submission" date="2023-07" db="EMBL/GenBank/DDBJ databases">
        <title>Genomic Encyclopedia of Type Strains, Phase IV (KMG-IV): sequencing the most valuable type-strain genomes for metagenomic binning, comparative biology and taxonomic classification.</title>
        <authorList>
            <person name="Goeker M."/>
        </authorList>
    </citation>
    <scope>NUCLEOTIDE SEQUENCE</scope>
    <source>
        <strain evidence="8">DSM 21202</strain>
    </source>
</reference>
<protein>
    <submittedName>
        <fullName evidence="8">ATP-dependent RNA helicase SUPV3L1/SUV3</fullName>
        <ecNumber evidence="8">3.6.4.13</ecNumber>
    </submittedName>
</protein>
<dbReference type="GO" id="GO:0005524">
    <property type="term" value="F:ATP binding"/>
    <property type="evidence" value="ECO:0007669"/>
    <property type="project" value="UniProtKB-KW"/>
</dbReference>
<name>A0AAE4AR48_9HYPH</name>
<dbReference type="InterPro" id="IPR027417">
    <property type="entry name" value="P-loop_NTPase"/>
</dbReference>
<comment type="caution">
    <text evidence="8">The sequence shown here is derived from an EMBL/GenBank/DDBJ whole genome shotgun (WGS) entry which is preliminary data.</text>
</comment>
<evidence type="ECO:0000256" key="3">
    <source>
        <dbReference type="ARBA" id="ARBA00022806"/>
    </source>
</evidence>
<evidence type="ECO:0000256" key="1">
    <source>
        <dbReference type="ARBA" id="ARBA00022741"/>
    </source>
</evidence>
<dbReference type="Gene3D" id="3.40.50.300">
    <property type="entry name" value="P-loop containing nucleotide triphosphate hydrolases"/>
    <property type="match status" value="2"/>
</dbReference>
<feature type="domain" description="Helicase ATP-binding" evidence="6">
    <location>
        <begin position="10"/>
        <end position="157"/>
    </location>
</feature>
<feature type="compositionally biased region" description="Low complexity" evidence="5">
    <location>
        <begin position="919"/>
        <end position="946"/>
    </location>
</feature>
<dbReference type="Proteomes" id="UP001229244">
    <property type="component" value="Unassembled WGS sequence"/>
</dbReference>
<feature type="compositionally biased region" description="Low complexity" evidence="5">
    <location>
        <begin position="831"/>
        <end position="881"/>
    </location>
</feature>
<dbReference type="EC" id="3.6.4.13" evidence="8"/>
<feature type="compositionally biased region" description="Basic and acidic residues" evidence="5">
    <location>
        <begin position="1080"/>
        <end position="1094"/>
    </location>
</feature>
<dbReference type="GO" id="GO:0016787">
    <property type="term" value="F:hydrolase activity"/>
    <property type="evidence" value="ECO:0007669"/>
    <property type="project" value="UniProtKB-KW"/>
</dbReference>
<accession>A0AAE4AR48</accession>
<dbReference type="SUPFAM" id="SSF52540">
    <property type="entry name" value="P-loop containing nucleoside triphosphate hydrolases"/>
    <property type="match status" value="2"/>
</dbReference>